<dbReference type="InterPro" id="IPR011051">
    <property type="entry name" value="RmlC_Cupin_sf"/>
</dbReference>
<dbReference type="Proteomes" id="UP000320791">
    <property type="component" value="Unassembled WGS sequence"/>
</dbReference>
<reference evidence="2 3" key="1">
    <citation type="submission" date="2019-08" db="EMBL/GenBank/DDBJ databases">
        <authorList>
            <person name="Lei W."/>
        </authorList>
    </citation>
    <scope>NUCLEOTIDE SEQUENCE [LARGE SCALE GENOMIC DNA]</scope>
    <source>
        <strain evidence="2 3">CCUG 58627</strain>
    </source>
</reference>
<dbReference type="Pfam" id="PF13649">
    <property type="entry name" value="Methyltransf_25"/>
    <property type="match status" value="1"/>
</dbReference>
<sequence>MTGSKHLQGHWLLAKLGKRVLRPGGRKLTTWMVETANPSGKRVVELAPGLGLTAAQILERHPQSYIGVDEDDHAVETTQKAVGNQGKVIAAKAEATGLEANSADLIIGEAMLTMQGEKGKAAIISEAWRILAPGGQYAIHELALRPDDVAEETAEDLRKALARSIRVNARPLTVAEWTKLFESQGFKVTSVRTAPMGLLDPKQMIADEGPRVARILFNLLRNPEARARVLDMRRTFTKHADNLAAVSLICEKQELTFQPPADDRGEELRGFDVLVDAPSPIEGDAPAVKRLATADGVNLIAVNFKAGQVLDDHRCAHPITVQCLRGEVTFQAGDHHETLTPGRIAHLPAQITHRVEAKEDSIFLLSMLTSEG</sequence>
<dbReference type="AlphaFoldDB" id="A0A5C5UFX7"/>
<dbReference type="Gene3D" id="2.60.120.10">
    <property type="entry name" value="Jelly Rolls"/>
    <property type="match status" value="1"/>
</dbReference>
<dbReference type="CDD" id="cd02230">
    <property type="entry name" value="cupin_HP0902-like"/>
    <property type="match status" value="1"/>
</dbReference>
<dbReference type="RefSeq" id="WP_146324659.1">
    <property type="nucleotide sequence ID" value="NZ_BAABLR010000008.1"/>
</dbReference>
<protein>
    <submittedName>
        <fullName evidence="2">Methyltransferase domain-containing protein</fullName>
    </submittedName>
</protein>
<evidence type="ECO:0000313" key="3">
    <source>
        <dbReference type="Proteomes" id="UP000320791"/>
    </source>
</evidence>
<keyword evidence="2" id="KW-0489">Methyltransferase</keyword>
<dbReference type="InterPro" id="IPR029063">
    <property type="entry name" value="SAM-dependent_MTases_sf"/>
</dbReference>
<dbReference type="SUPFAM" id="SSF53335">
    <property type="entry name" value="S-adenosyl-L-methionine-dependent methyltransferases"/>
    <property type="match status" value="1"/>
</dbReference>
<keyword evidence="2" id="KW-0808">Transferase</keyword>
<dbReference type="GO" id="GO:0032259">
    <property type="term" value="P:methylation"/>
    <property type="evidence" value="ECO:0007669"/>
    <property type="project" value="UniProtKB-KW"/>
</dbReference>
<dbReference type="CDD" id="cd02440">
    <property type="entry name" value="AdoMet_MTases"/>
    <property type="match status" value="1"/>
</dbReference>
<name>A0A5C5UFX7_9CORY</name>
<gene>
    <name evidence="2" type="ORF">FRX94_08265</name>
</gene>
<dbReference type="Gene3D" id="3.40.50.150">
    <property type="entry name" value="Vaccinia Virus protein VP39"/>
    <property type="match status" value="1"/>
</dbReference>
<proteinExistence type="predicted"/>
<dbReference type="GO" id="GO:0008757">
    <property type="term" value="F:S-adenosylmethionine-dependent methyltransferase activity"/>
    <property type="evidence" value="ECO:0007669"/>
    <property type="project" value="InterPro"/>
</dbReference>
<comment type="caution">
    <text evidence="2">The sequence shown here is derived from an EMBL/GenBank/DDBJ whole genome shotgun (WGS) entry which is preliminary data.</text>
</comment>
<organism evidence="2 3">
    <name type="scientific">Corynebacterium canis</name>
    <dbReference type="NCBI Taxonomy" id="679663"/>
    <lineage>
        <taxon>Bacteria</taxon>
        <taxon>Bacillati</taxon>
        <taxon>Actinomycetota</taxon>
        <taxon>Actinomycetes</taxon>
        <taxon>Mycobacteriales</taxon>
        <taxon>Corynebacteriaceae</taxon>
        <taxon>Corynebacterium</taxon>
    </lineage>
</organism>
<evidence type="ECO:0000313" key="2">
    <source>
        <dbReference type="EMBL" id="TWT24452.1"/>
    </source>
</evidence>
<dbReference type="OrthoDB" id="9805171at2"/>
<dbReference type="InterPro" id="IPR014710">
    <property type="entry name" value="RmlC-like_jellyroll"/>
</dbReference>
<accession>A0A5C5UFX7</accession>
<keyword evidence="3" id="KW-1185">Reference proteome</keyword>
<dbReference type="SUPFAM" id="SSF51182">
    <property type="entry name" value="RmlC-like cupins"/>
    <property type="match status" value="1"/>
</dbReference>
<evidence type="ECO:0000259" key="1">
    <source>
        <dbReference type="Pfam" id="PF13649"/>
    </source>
</evidence>
<feature type="domain" description="Methyltransferase" evidence="1">
    <location>
        <begin position="43"/>
        <end position="135"/>
    </location>
</feature>
<dbReference type="EMBL" id="VOHM01000017">
    <property type="protein sequence ID" value="TWT24452.1"/>
    <property type="molecule type" value="Genomic_DNA"/>
</dbReference>
<dbReference type="InterPro" id="IPR041698">
    <property type="entry name" value="Methyltransf_25"/>
</dbReference>